<evidence type="ECO:0000313" key="2">
    <source>
        <dbReference type="Proteomes" id="UP001055940"/>
    </source>
</evidence>
<sequence length="112" mass="12075">MPVPAITTGPARPLAEIYEELLPEQGSFEVQHDQAGKTHGWHRHSLHETLAILSGSVELFWRDGGVTHRIDCGPGARISLPAHTEHGSTAGPEGCVYVIAPEDGRTAETTFL</sequence>
<evidence type="ECO:0000313" key="1">
    <source>
        <dbReference type="EMBL" id="USY19451.1"/>
    </source>
</evidence>
<protein>
    <recommendedName>
        <fullName evidence="3">Cupin domain-containing protein</fullName>
    </recommendedName>
</protein>
<dbReference type="InterPro" id="IPR011051">
    <property type="entry name" value="RmlC_Cupin_sf"/>
</dbReference>
<evidence type="ECO:0008006" key="3">
    <source>
        <dbReference type="Google" id="ProtNLM"/>
    </source>
</evidence>
<dbReference type="Gene3D" id="2.60.120.10">
    <property type="entry name" value="Jelly Rolls"/>
    <property type="match status" value="1"/>
</dbReference>
<gene>
    <name evidence="1" type="ORF">NE857_30110</name>
</gene>
<organism evidence="1 2">
    <name type="scientific">Nocardiopsis exhalans</name>
    <dbReference type="NCBI Taxonomy" id="163604"/>
    <lineage>
        <taxon>Bacteria</taxon>
        <taxon>Bacillati</taxon>
        <taxon>Actinomycetota</taxon>
        <taxon>Actinomycetes</taxon>
        <taxon>Streptosporangiales</taxon>
        <taxon>Nocardiopsidaceae</taxon>
        <taxon>Nocardiopsis</taxon>
    </lineage>
</organism>
<dbReference type="Proteomes" id="UP001055940">
    <property type="component" value="Chromosome"/>
</dbReference>
<dbReference type="InterPro" id="IPR014710">
    <property type="entry name" value="RmlC-like_jellyroll"/>
</dbReference>
<keyword evidence="2" id="KW-1185">Reference proteome</keyword>
<proteinExistence type="predicted"/>
<dbReference type="RefSeq" id="WP_254418675.1">
    <property type="nucleotide sequence ID" value="NZ_BAAAJB010000092.1"/>
</dbReference>
<dbReference type="SUPFAM" id="SSF51182">
    <property type="entry name" value="RmlC-like cupins"/>
    <property type="match status" value="1"/>
</dbReference>
<reference evidence="1" key="1">
    <citation type="submission" date="2022-06" db="EMBL/GenBank/DDBJ databases">
        <authorList>
            <person name="Ping M."/>
        </authorList>
    </citation>
    <scope>NUCLEOTIDE SEQUENCE</scope>
    <source>
        <strain evidence="1">JCM11759T</strain>
    </source>
</reference>
<name>A0ABY5D8L6_9ACTN</name>
<dbReference type="EMBL" id="CP099837">
    <property type="protein sequence ID" value="USY19451.1"/>
    <property type="molecule type" value="Genomic_DNA"/>
</dbReference>
<accession>A0ABY5D8L6</accession>